<organism evidence="2 3">
    <name type="scientific">Actinopolyspora erythraea</name>
    <dbReference type="NCBI Taxonomy" id="414996"/>
    <lineage>
        <taxon>Bacteria</taxon>
        <taxon>Bacillati</taxon>
        <taxon>Actinomycetota</taxon>
        <taxon>Actinomycetes</taxon>
        <taxon>Actinopolysporales</taxon>
        <taxon>Actinopolysporaceae</taxon>
        <taxon>Actinopolyspora</taxon>
    </lineage>
</organism>
<feature type="region of interest" description="Disordered" evidence="1">
    <location>
        <begin position="1"/>
        <end position="36"/>
    </location>
</feature>
<proteinExistence type="predicted"/>
<evidence type="ECO:0000256" key="1">
    <source>
        <dbReference type="SAM" id="MobiDB-lite"/>
    </source>
</evidence>
<gene>
    <name evidence="2" type="ORF">IL38_23705</name>
</gene>
<evidence type="ECO:0000313" key="3">
    <source>
        <dbReference type="Proteomes" id="UP000029737"/>
    </source>
</evidence>
<name>A0ABR4WY44_9ACTN</name>
<protein>
    <recommendedName>
        <fullName evidence="4">DUF1508 domain-containing protein</fullName>
    </recommendedName>
</protein>
<evidence type="ECO:0000313" key="2">
    <source>
        <dbReference type="EMBL" id="KGI79319.1"/>
    </source>
</evidence>
<sequence>MTVPTRYHVTARRIPEPPDSRGRPCRGHSPRGRELPGFELEASDADEALELAHRLLGDGTLGVTHTVATVHHHEEDEDASSTWHWVNGVVCEPTEYCWTYAENGVIRSGGAIARLDADEATAFDASGGRVVSVVRTQSGRWRLTGSDYTGLTTSDHRHRFDSPEEALRHAQRRMSSTTVLVEVESWI</sequence>
<evidence type="ECO:0008006" key="4">
    <source>
        <dbReference type="Google" id="ProtNLM"/>
    </source>
</evidence>
<dbReference type="EMBL" id="JPMV01000046">
    <property type="protein sequence ID" value="KGI79319.1"/>
    <property type="molecule type" value="Genomic_DNA"/>
</dbReference>
<dbReference type="Proteomes" id="UP000029737">
    <property type="component" value="Unassembled WGS sequence"/>
</dbReference>
<dbReference type="RefSeq" id="WP_043578756.1">
    <property type="nucleotide sequence ID" value="NZ_KN214181.1"/>
</dbReference>
<accession>A0ABR4WY44</accession>
<keyword evidence="3" id="KW-1185">Reference proteome</keyword>
<feature type="compositionally biased region" description="Basic and acidic residues" evidence="1">
    <location>
        <begin position="13"/>
        <end position="22"/>
    </location>
</feature>
<reference evidence="2 3" key="1">
    <citation type="journal article" date="2014" name="PLoS ONE">
        <title>Identification and Characterization of a New Erythromycin Biosynthetic Gene Cluster in Actinopolyspora erythraea YIM90600, a Novel Erythronolide-Producing Halophilic Actinomycete Isolated from Salt Field.</title>
        <authorList>
            <person name="Chen D."/>
            <person name="Feng J."/>
            <person name="Huang L."/>
            <person name="Zhang Q."/>
            <person name="Wu J."/>
            <person name="Zhu X."/>
            <person name="Duan Y."/>
            <person name="Xu Z."/>
        </authorList>
    </citation>
    <scope>NUCLEOTIDE SEQUENCE [LARGE SCALE GENOMIC DNA]</scope>
    <source>
        <strain evidence="2 3">YIM90600</strain>
    </source>
</reference>
<comment type="caution">
    <text evidence="2">The sequence shown here is derived from an EMBL/GenBank/DDBJ whole genome shotgun (WGS) entry which is preliminary data.</text>
</comment>